<feature type="domain" description="Gram-positive cocci surface proteins LPxTG" evidence="8">
    <location>
        <begin position="984"/>
        <end position="1019"/>
    </location>
</feature>
<evidence type="ECO:0000256" key="7">
    <source>
        <dbReference type="SAM" id="SignalP"/>
    </source>
</evidence>
<keyword evidence="2" id="KW-0964">Secreted</keyword>
<dbReference type="AlphaFoldDB" id="A0A938YH99"/>
<evidence type="ECO:0000313" key="10">
    <source>
        <dbReference type="Proteomes" id="UP000663792"/>
    </source>
</evidence>
<evidence type="ECO:0000259" key="8">
    <source>
        <dbReference type="PROSITE" id="PS50847"/>
    </source>
</evidence>
<dbReference type="RefSeq" id="WP_205260771.1">
    <property type="nucleotide sequence ID" value="NZ_JAERWK010000014.1"/>
</dbReference>
<evidence type="ECO:0000256" key="6">
    <source>
        <dbReference type="SAM" id="Phobius"/>
    </source>
</evidence>
<keyword evidence="6" id="KW-0472">Membrane</keyword>
<dbReference type="InterPro" id="IPR019931">
    <property type="entry name" value="LPXTG_anchor"/>
</dbReference>
<dbReference type="PROSITE" id="PS50847">
    <property type="entry name" value="GRAM_POS_ANCHORING"/>
    <property type="match status" value="1"/>
</dbReference>
<proteinExistence type="predicted"/>
<evidence type="ECO:0000256" key="4">
    <source>
        <dbReference type="ARBA" id="ARBA00023088"/>
    </source>
</evidence>
<name>A0A938YH99_9ACTN</name>
<keyword evidence="3 7" id="KW-0732">Signal</keyword>
<comment type="caution">
    <text evidence="9">The sequence shown here is derived from an EMBL/GenBank/DDBJ whole genome shotgun (WGS) entry which is preliminary data.</text>
</comment>
<evidence type="ECO:0000256" key="2">
    <source>
        <dbReference type="ARBA" id="ARBA00022525"/>
    </source>
</evidence>
<keyword evidence="6" id="KW-0812">Transmembrane</keyword>
<evidence type="ECO:0000256" key="3">
    <source>
        <dbReference type="ARBA" id="ARBA00022729"/>
    </source>
</evidence>
<organism evidence="9 10">
    <name type="scientific">Nakamurella leprariae</name>
    <dbReference type="NCBI Taxonomy" id="2803911"/>
    <lineage>
        <taxon>Bacteria</taxon>
        <taxon>Bacillati</taxon>
        <taxon>Actinomycetota</taxon>
        <taxon>Actinomycetes</taxon>
        <taxon>Nakamurellales</taxon>
        <taxon>Nakamurellaceae</taxon>
        <taxon>Nakamurella</taxon>
    </lineage>
</organism>
<feature type="region of interest" description="Disordered" evidence="5">
    <location>
        <begin position="938"/>
        <end position="985"/>
    </location>
</feature>
<dbReference type="SUPFAM" id="SSF53474">
    <property type="entry name" value="alpha/beta-Hydrolases"/>
    <property type="match status" value="1"/>
</dbReference>
<dbReference type="Gene3D" id="3.40.50.1820">
    <property type="entry name" value="alpha/beta hydrolase"/>
    <property type="match status" value="1"/>
</dbReference>
<keyword evidence="6" id="KW-1133">Transmembrane helix</keyword>
<feature type="compositionally biased region" description="Gly residues" evidence="5">
    <location>
        <begin position="952"/>
        <end position="969"/>
    </location>
</feature>
<reference evidence="9" key="1">
    <citation type="submission" date="2021-01" db="EMBL/GenBank/DDBJ databases">
        <title>YIM 132084 draft genome.</title>
        <authorList>
            <person name="An D."/>
        </authorList>
    </citation>
    <scope>NUCLEOTIDE SEQUENCE</scope>
    <source>
        <strain evidence="9">YIM 132084</strain>
    </source>
</reference>
<keyword evidence="4" id="KW-0572">Peptidoglycan-anchor</keyword>
<evidence type="ECO:0000256" key="5">
    <source>
        <dbReference type="SAM" id="MobiDB-lite"/>
    </source>
</evidence>
<accession>A0A938YH99</accession>
<evidence type="ECO:0000313" key="9">
    <source>
        <dbReference type="EMBL" id="MBM9467808.1"/>
    </source>
</evidence>
<dbReference type="EMBL" id="JAERWK010000014">
    <property type="protein sequence ID" value="MBM9467808.1"/>
    <property type="molecule type" value="Genomic_DNA"/>
</dbReference>
<feature type="chain" id="PRO_5038011280" evidence="7">
    <location>
        <begin position="20"/>
        <end position="1019"/>
    </location>
</feature>
<gene>
    <name evidence="9" type="ORF">JL106_10995</name>
</gene>
<feature type="signal peptide" evidence="7">
    <location>
        <begin position="1"/>
        <end position="19"/>
    </location>
</feature>
<dbReference type="InterPro" id="IPR029058">
    <property type="entry name" value="AB_hydrolase_fold"/>
</dbReference>
<protein>
    <submittedName>
        <fullName evidence="9">LPXTG cell wall anchor domain-containing protein</fullName>
    </submittedName>
</protein>
<feature type="region of interest" description="Disordered" evidence="5">
    <location>
        <begin position="881"/>
        <end position="920"/>
    </location>
</feature>
<feature type="transmembrane region" description="Helical" evidence="6">
    <location>
        <begin position="993"/>
        <end position="1013"/>
    </location>
</feature>
<dbReference type="NCBIfam" id="TIGR01167">
    <property type="entry name" value="LPXTG_anchor"/>
    <property type="match status" value="1"/>
</dbReference>
<dbReference type="Proteomes" id="UP000663792">
    <property type="component" value="Unassembled WGS sequence"/>
</dbReference>
<keyword evidence="10" id="KW-1185">Reference proteome</keyword>
<evidence type="ECO:0000256" key="1">
    <source>
        <dbReference type="ARBA" id="ARBA00022512"/>
    </source>
</evidence>
<keyword evidence="1" id="KW-0134">Cell wall</keyword>
<sequence length="1019" mass="102846">MVLAAALIAAPVLTGTAAAAPSGPVLMAPVLVASGSTWSITEDGGVYTVELRLTEPFPVRSEVAELRIDGEIIGIAVPSEDGLSVTTTTTDPDVANATEVVLVWDGYPDTEAVDGIGATQAEPTPTVLTDDPATEGRFDVRRADYNLGDQVIDLPGLGAKGEIRGAVYYPDARGAHPVAVFLHGRHAACVNRSAEPAWPCSGSDIPSYLGYEDAAEALASNGVAVVSISANAINALDDGAVDFGTEARGQLVLHTLDLLAAATTDGSPGFAPDLTGRLDLSRVGLMGHSRGGEGVVRAAQLNQLREQPYGILSVMPLAPTDFGRLSVPGVVTASVLPYCDGDVAGLNGQQYLDDAWRSYQDDSVLRSSVLVMGANHNYFNTVWSPGGFPVGGADDWMFADRDQSNPVCGASAPTRLSQPEQRAVGTGYLSAFFRLTLAEEEQWLPLFDGSKTVTASMGRADIRVTATAPVKDRLDIARLTSDAANVTVSGAQAELCAGTGTVPGPGLPACAFLLEDQLPHFAPAALAPEVGTGTMLHATWTSPGGAVRVAVPDDARNPAGLGSDAALTFGLAPDDDTIDRVDVTVQVVDGSGAVAEVDPALLTPAATVLPGVGKPLRKVILRGVTVPLGTLTGIDTTDVREIRFTGGAAGGVLLSGISFSRPALGNPGTPDLPQLTMRATTVLQTEAPSTGTMAVLLDRPATTPVTAVVSAFSNADSQLVTTAPVRFEAGERCVAVPLPVPAVFGARGRVTALVAAAALVTEALPTVTNVRVGVGRADAAQRVGIPGDVCAEATAPVGRASVTPESAAPGAAATITATGFRAGETVILTGLGEPVSVLADDTGAARVIPVAPAVPAGVVPFTLTGFGSGITATGTFTVTAGTPTTTTPTTTPSSGTTTTVTSTETSTAPPTTVTSTEVVATTQPTTGPTTLVEVVAVRDGGGPADGGQSRTGVGGGSGWSGTGSGGSGGRSSDPEKSGVASGTLPSTGVHTSGMLIAAGGLLVVGVALSVWGARRRREQ</sequence>